<dbReference type="Proteomes" id="UP000826656">
    <property type="component" value="Unassembled WGS sequence"/>
</dbReference>
<comment type="caution">
    <text evidence="2">The sequence shown here is derived from an EMBL/GenBank/DDBJ whole genome shotgun (WGS) entry which is preliminary data.</text>
</comment>
<dbReference type="InterPro" id="IPR000477">
    <property type="entry name" value="RT_dom"/>
</dbReference>
<organism evidence="2 3">
    <name type="scientific">Solanum tuberosum</name>
    <name type="common">Potato</name>
    <dbReference type="NCBI Taxonomy" id="4113"/>
    <lineage>
        <taxon>Eukaryota</taxon>
        <taxon>Viridiplantae</taxon>
        <taxon>Streptophyta</taxon>
        <taxon>Embryophyta</taxon>
        <taxon>Tracheophyta</taxon>
        <taxon>Spermatophyta</taxon>
        <taxon>Magnoliopsida</taxon>
        <taxon>eudicotyledons</taxon>
        <taxon>Gunneridae</taxon>
        <taxon>Pentapetalae</taxon>
        <taxon>asterids</taxon>
        <taxon>lamiids</taxon>
        <taxon>Solanales</taxon>
        <taxon>Solanaceae</taxon>
        <taxon>Solanoideae</taxon>
        <taxon>Solaneae</taxon>
        <taxon>Solanum</taxon>
    </lineage>
</organism>
<proteinExistence type="predicted"/>
<accession>A0ABQ7VL27</accession>
<gene>
    <name evidence="2" type="ORF">KY290_012961</name>
</gene>
<dbReference type="PANTHER" id="PTHR33116">
    <property type="entry name" value="REVERSE TRANSCRIPTASE ZINC-BINDING DOMAIN-CONTAINING PROTEIN-RELATED-RELATED"/>
    <property type="match status" value="1"/>
</dbReference>
<evidence type="ECO:0000259" key="1">
    <source>
        <dbReference type="PROSITE" id="PS50878"/>
    </source>
</evidence>
<dbReference type="PANTHER" id="PTHR33116:SF66">
    <property type="entry name" value="REVERSE TRANSCRIPTASE ZINC-BINDING DOMAIN-CONTAINING PROTEIN"/>
    <property type="match status" value="1"/>
</dbReference>
<feature type="domain" description="Reverse transcriptase" evidence="1">
    <location>
        <begin position="1"/>
        <end position="158"/>
    </location>
</feature>
<evidence type="ECO:0000313" key="2">
    <source>
        <dbReference type="EMBL" id="KAH0768980.1"/>
    </source>
</evidence>
<dbReference type="PROSITE" id="PS50878">
    <property type="entry name" value="RT_POL"/>
    <property type="match status" value="1"/>
</dbReference>
<dbReference type="Pfam" id="PF00078">
    <property type="entry name" value="RVT_1"/>
    <property type="match status" value="1"/>
</dbReference>
<dbReference type="SUPFAM" id="SSF56672">
    <property type="entry name" value="DNA/RNA polymerases"/>
    <property type="match status" value="1"/>
</dbReference>
<protein>
    <recommendedName>
        <fullName evidence="1">Reverse transcriptase domain-containing protein</fullName>
    </recommendedName>
</protein>
<name>A0ABQ7VL27_SOLTU</name>
<dbReference type="InterPro" id="IPR043502">
    <property type="entry name" value="DNA/RNA_pol_sf"/>
</dbReference>
<reference evidence="2 3" key="1">
    <citation type="journal article" date="2021" name="bioRxiv">
        <title>Chromosome-scale and haplotype-resolved genome assembly of a tetraploid potato cultivar.</title>
        <authorList>
            <person name="Sun H."/>
            <person name="Jiao W.-B."/>
            <person name="Krause K."/>
            <person name="Campoy J.A."/>
            <person name="Goel M."/>
            <person name="Folz-Donahue K."/>
            <person name="Kukat C."/>
            <person name="Huettel B."/>
            <person name="Schneeberger K."/>
        </authorList>
    </citation>
    <scope>NUCLEOTIDE SEQUENCE [LARGE SCALE GENOMIC DNA]</scope>
    <source>
        <strain evidence="2">SolTubOtavaFocal</strain>
        <tissue evidence="2">Leaves</tissue>
    </source>
</reference>
<sequence>MSFPKRFIRWVMECIQTVNFSIVVNGEHTEPFDAARWLRQGDPMSPYLFAIAMEYLSRFLNELQGDKGFKFHPRCAKLIITHLSFADDLIMFSRGDMKSVAALQECFMQFSNASGLKANLGKSCAYFRGMQAQVKEDILHHLGYSSGKLPFKYLGVPLSTKKLLVMEWQSLIEKIISRISSWTTKKLLYAGRVQLVQTAARI</sequence>
<dbReference type="EMBL" id="JAIVGD010000011">
    <property type="protein sequence ID" value="KAH0768980.1"/>
    <property type="molecule type" value="Genomic_DNA"/>
</dbReference>
<evidence type="ECO:0000313" key="3">
    <source>
        <dbReference type="Proteomes" id="UP000826656"/>
    </source>
</evidence>
<keyword evidence="3" id="KW-1185">Reference proteome</keyword>